<evidence type="ECO:0000256" key="1">
    <source>
        <dbReference type="ARBA" id="ARBA00022614"/>
    </source>
</evidence>
<proteinExistence type="inferred from homology"/>
<dbReference type="Proteomes" id="UP000887574">
    <property type="component" value="Unplaced"/>
</dbReference>
<feature type="compositionally biased region" description="Acidic residues" evidence="4">
    <location>
        <begin position="145"/>
        <end position="177"/>
    </location>
</feature>
<feature type="domain" description="U2A'/phosphoprotein 32 family A C-terminal" evidence="5">
    <location>
        <begin position="124"/>
        <end position="142"/>
    </location>
</feature>
<dbReference type="PANTHER" id="PTHR11375:SF0">
    <property type="entry name" value="ACIDIC LEUCINE-RICH NUCLEAR PHOSPHOPROTEIN 32 FAMILY MEMBER A"/>
    <property type="match status" value="1"/>
</dbReference>
<dbReference type="InterPro" id="IPR032675">
    <property type="entry name" value="LRR_dom_sf"/>
</dbReference>
<comment type="similarity">
    <text evidence="3">Belongs to the ANP32 family.</text>
</comment>
<dbReference type="SUPFAM" id="SSF52058">
    <property type="entry name" value="L domain-like"/>
    <property type="match status" value="1"/>
</dbReference>
<evidence type="ECO:0000256" key="3">
    <source>
        <dbReference type="ARBA" id="ARBA00025777"/>
    </source>
</evidence>
<dbReference type="Gene3D" id="3.80.10.10">
    <property type="entry name" value="Ribonuclease Inhibitor"/>
    <property type="match status" value="1"/>
</dbReference>
<dbReference type="SMART" id="SM00446">
    <property type="entry name" value="LRRcap"/>
    <property type="match status" value="1"/>
</dbReference>
<feature type="region of interest" description="Disordered" evidence="4">
    <location>
        <begin position="142"/>
        <end position="241"/>
    </location>
</feature>
<dbReference type="GO" id="GO:0005634">
    <property type="term" value="C:nucleus"/>
    <property type="evidence" value="ECO:0007669"/>
    <property type="project" value="TreeGrafter"/>
</dbReference>
<evidence type="ECO:0000256" key="4">
    <source>
        <dbReference type="SAM" id="MobiDB-lite"/>
    </source>
</evidence>
<evidence type="ECO:0000256" key="2">
    <source>
        <dbReference type="ARBA" id="ARBA00022737"/>
    </source>
</evidence>
<keyword evidence="1" id="KW-0433">Leucine-rich repeat</keyword>
<dbReference type="Pfam" id="PF14580">
    <property type="entry name" value="LRR_9"/>
    <property type="match status" value="1"/>
</dbReference>
<dbReference type="PANTHER" id="PTHR11375">
    <property type="entry name" value="ACIDIC LEUCINE-RICH NUCLEAR PHOSPHOPROTEIN 32"/>
    <property type="match status" value="1"/>
</dbReference>
<keyword evidence="6" id="KW-1185">Reference proteome</keyword>
<evidence type="ECO:0000313" key="7">
    <source>
        <dbReference type="WBParaSite" id="jg11400"/>
    </source>
</evidence>
<protein>
    <submittedName>
        <fullName evidence="7">U2A'/phosphoprotein 32 family A C-terminal domain-containing protein</fullName>
    </submittedName>
</protein>
<accession>A0A915CRM1</accession>
<dbReference type="InterPro" id="IPR003603">
    <property type="entry name" value="U2A'_phosphoprotein32A_C"/>
</dbReference>
<feature type="compositionally biased region" description="Basic and acidic residues" evidence="4">
    <location>
        <begin position="193"/>
        <end position="241"/>
    </location>
</feature>
<dbReference type="WBParaSite" id="jg11400">
    <property type="protein sequence ID" value="jg11400"/>
    <property type="gene ID" value="jg11400"/>
</dbReference>
<reference evidence="7" key="1">
    <citation type="submission" date="2022-11" db="UniProtKB">
        <authorList>
            <consortium name="WormBaseParasite"/>
        </authorList>
    </citation>
    <scope>IDENTIFICATION</scope>
</reference>
<name>A0A915CRM1_9BILA</name>
<keyword evidence="2" id="KW-0677">Repeat</keyword>
<sequence length="241" mass="26591">MESLIQKELKGSKPSEMTELLLDNCESKKIVGLTEEFSNLAILSFVQVGLESLEGLPKLPMLSCLNLSDNKLTGGLEVLAEKCPDLAYIILSGNSLKDLDVLKPLAKMDKLLDLELCNTGLDELPDYRMKVFQMLPHLKHLDGGGLDDTDESGEDDESSSEDISMDGLSDDSTDDDEEIKRQRSTYLKSPGAKTKDNSSAEVKKNEEAAEDENVKPDEARGVKRQHEDENKTDAEPEIKSS</sequence>
<dbReference type="GO" id="GO:0042393">
    <property type="term" value="F:histone binding"/>
    <property type="evidence" value="ECO:0007669"/>
    <property type="project" value="TreeGrafter"/>
</dbReference>
<evidence type="ECO:0000259" key="5">
    <source>
        <dbReference type="SMART" id="SM00446"/>
    </source>
</evidence>
<organism evidence="6 7">
    <name type="scientific">Ditylenchus dipsaci</name>
    <dbReference type="NCBI Taxonomy" id="166011"/>
    <lineage>
        <taxon>Eukaryota</taxon>
        <taxon>Metazoa</taxon>
        <taxon>Ecdysozoa</taxon>
        <taxon>Nematoda</taxon>
        <taxon>Chromadorea</taxon>
        <taxon>Rhabditida</taxon>
        <taxon>Tylenchina</taxon>
        <taxon>Tylenchomorpha</taxon>
        <taxon>Sphaerularioidea</taxon>
        <taxon>Anguinidae</taxon>
        <taxon>Anguininae</taxon>
        <taxon>Ditylenchus</taxon>
    </lineage>
</organism>
<dbReference type="FunFam" id="3.80.10.10:FF:000131">
    <property type="entry name" value="acidic leucine-rich nuclear phosphoprotein 32-related protein-like"/>
    <property type="match status" value="1"/>
</dbReference>
<dbReference type="InterPro" id="IPR045081">
    <property type="entry name" value="AN32"/>
</dbReference>
<evidence type="ECO:0000313" key="6">
    <source>
        <dbReference type="Proteomes" id="UP000887574"/>
    </source>
</evidence>
<dbReference type="AlphaFoldDB" id="A0A915CRM1"/>